<accession>A0A4U2Y1V3</accession>
<evidence type="ECO:0008006" key="3">
    <source>
        <dbReference type="Google" id="ProtNLM"/>
    </source>
</evidence>
<dbReference type="EMBL" id="SZNK01000001">
    <property type="protein sequence ID" value="TKI53984.1"/>
    <property type="molecule type" value="Genomic_DNA"/>
</dbReference>
<evidence type="ECO:0000313" key="2">
    <source>
        <dbReference type="Proteomes" id="UP000307841"/>
    </source>
</evidence>
<reference evidence="1 2" key="1">
    <citation type="submission" date="2019-04" db="EMBL/GenBank/DDBJ databases">
        <title>Whole genome sequencing of Brevibacillus sp. TGS2-1.</title>
        <authorList>
            <person name="Choi A."/>
        </authorList>
    </citation>
    <scope>NUCLEOTIDE SEQUENCE [LARGE SCALE GENOMIC DNA]</scope>
    <source>
        <strain evidence="1 2">TGS2-1</strain>
    </source>
</reference>
<organism evidence="1 2">
    <name type="scientific">Brevibacillus antibioticus</name>
    <dbReference type="NCBI Taxonomy" id="2570228"/>
    <lineage>
        <taxon>Bacteria</taxon>
        <taxon>Bacillati</taxon>
        <taxon>Bacillota</taxon>
        <taxon>Bacilli</taxon>
        <taxon>Bacillales</taxon>
        <taxon>Paenibacillaceae</taxon>
        <taxon>Brevibacillus</taxon>
    </lineage>
</organism>
<comment type="caution">
    <text evidence="1">The sequence shown here is derived from an EMBL/GenBank/DDBJ whole genome shotgun (WGS) entry which is preliminary data.</text>
</comment>
<protein>
    <recommendedName>
        <fullName evidence="3">GNAT family N-acetyltransferase</fullName>
    </recommendedName>
</protein>
<dbReference type="OrthoDB" id="3389160at2"/>
<keyword evidence="2" id="KW-1185">Reference proteome</keyword>
<dbReference type="Gene3D" id="3.40.630.30">
    <property type="match status" value="2"/>
</dbReference>
<name>A0A4U2Y1V3_9BACL</name>
<dbReference type="Proteomes" id="UP000307841">
    <property type="component" value="Unassembled WGS sequence"/>
</dbReference>
<dbReference type="AlphaFoldDB" id="A0A4U2Y1V3"/>
<gene>
    <name evidence="1" type="ORF">E8L90_00105</name>
</gene>
<proteinExistence type="predicted"/>
<evidence type="ECO:0000313" key="1">
    <source>
        <dbReference type="EMBL" id="TKI53984.1"/>
    </source>
</evidence>
<sequence>MEFSEEELHQLSQLLIDVVEDGASLGFLPPMQLEEARAYWTLVPHEHVKIWVAVQVDVIVETNQLYLSMGYQEAGRVPEFARSDDGSYHDTVLYFKTIE</sequence>